<evidence type="ECO:0000313" key="2">
    <source>
        <dbReference type="EMBL" id="KAK4499379.1"/>
    </source>
</evidence>
<feature type="chain" id="PRO_5047481738" description="Hydrophobin" evidence="1">
    <location>
        <begin position="20"/>
        <end position="164"/>
    </location>
</feature>
<evidence type="ECO:0000256" key="1">
    <source>
        <dbReference type="SAM" id="SignalP"/>
    </source>
</evidence>
<accession>A0ABR0EDE6</accession>
<gene>
    <name evidence="2" type="ORF">PRZ48_009893</name>
</gene>
<proteinExistence type="predicted"/>
<dbReference type="EMBL" id="JAXOVC010000007">
    <property type="protein sequence ID" value="KAK4499379.1"/>
    <property type="molecule type" value="Genomic_DNA"/>
</dbReference>
<evidence type="ECO:0008006" key="4">
    <source>
        <dbReference type="Google" id="ProtNLM"/>
    </source>
</evidence>
<sequence>MPFKGLIVLVLGFPVLALATPETYPPWQKPHCKHPTVVSCCDSFFTGNNPPPGLGVNLACFDLGPSDLQCVYSQTNGKAYDYCIGTWACCEVDVYTTVGLHCTSPASGGACHDLRISECSNVGARLTSCLWGDSPDFGMNAINNILGDTVVDQIHNGAKPSGPL</sequence>
<comment type="caution">
    <text evidence="2">The sequence shown here is derived from an EMBL/GenBank/DDBJ whole genome shotgun (WGS) entry which is preliminary data.</text>
</comment>
<evidence type="ECO:0000313" key="3">
    <source>
        <dbReference type="Proteomes" id="UP001305779"/>
    </source>
</evidence>
<reference evidence="2 3" key="1">
    <citation type="journal article" date="2023" name="G3 (Bethesda)">
        <title>A chromosome-level genome assembly of Zasmidium syzygii isolated from banana leaves.</title>
        <authorList>
            <person name="van Westerhoven A.C."/>
            <person name="Mehrabi R."/>
            <person name="Talebi R."/>
            <person name="Steentjes M.B.F."/>
            <person name="Corcolon B."/>
            <person name="Chong P.A."/>
            <person name="Kema G.H.J."/>
            <person name="Seidl M.F."/>
        </authorList>
    </citation>
    <scope>NUCLEOTIDE SEQUENCE [LARGE SCALE GENOMIC DNA]</scope>
    <source>
        <strain evidence="2 3">P124</strain>
    </source>
</reference>
<name>A0ABR0EDE6_ZASCE</name>
<feature type="signal peptide" evidence="1">
    <location>
        <begin position="1"/>
        <end position="19"/>
    </location>
</feature>
<dbReference type="Proteomes" id="UP001305779">
    <property type="component" value="Unassembled WGS sequence"/>
</dbReference>
<organism evidence="2 3">
    <name type="scientific">Zasmidium cellare</name>
    <name type="common">Wine cellar mold</name>
    <name type="synonym">Racodium cellare</name>
    <dbReference type="NCBI Taxonomy" id="395010"/>
    <lineage>
        <taxon>Eukaryota</taxon>
        <taxon>Fungi</taxon>
        <taxon>Dikarya</taxon>
        <taxon>Ascomycota</taxon>
        <taxon>Pezizomycotina</taxon>
        <taxon>Dothideomycetes</taxon>
        <taxon>Dothideomycetidae</taxon>
        <taxon>Mycosphaerellales</taxon>
        <taxon>Mycosphaerellaceae</taxon>
        <taxon>Zasmidium</taxon>
    </lineage>
</organism>
<protein>
    <recommendedName>
        <fullName evidence="4">Hydrophobin</fullName>
    </recommendedName>
</protein>
<keyword evidence="1" id="KW-0732">Signal</keyword>
<keyword evidence="3" id="KW-1185">Reference proteome</keyword>